<dbReference type="EMBL" id="JQED01000037">
    <property type="protein sequence ID" value="KGJ89980.1"/>
    <property type="molecule type" value="Genomic_DNA"/>
</dbReference>
<evidence type="ECO:0000256" key="1">
    <source>
        <dbReference type="SAM" id="SignalP"/>
    </source>
</evidence>
<proteinExistence type="predicted"/>
<keyword evidence="1" id="KW-0732">Signal</keyword>
<dbReference type="OrthoDB" id="5985781at2"/>
<evidence type="ECO:0000313" key="3">
    <source>
        <dbReference type="Proteomes" id="UP000029843"/>
    </source>
</evidence>
<gene>
    <name evidence="2" type="ORF">ND2E_3536</name>
</gene>
<dbReference type="AlphaFoldDB" id="A0A099KIA4"/>
<dbReference type="RefSeq" id="WP_033094383.1">
    <property type="nucleotide sequence ID" value="NZ_JQED01000037.1"/>
</dbReference>
<dbReference type="Proteomes" id="UP000029843">
    <property type="component" value="Unassembled WGS sequence"/>
</dbReference>
<evidence type="ECO:0000313" key="2">
    <source>
        <dbReference type="EMBL" id="KGJ89980.1"/>
    </source>
</evidence>
<organism evidence="2 3">
    <name type="scientific">Colwellia psychrerythraea</name>
    <name type="common">Vibrio psychroerythus</name>
    <dbReference type="NCBI Taxonomy" id="28229"/>
    <lineage>
        <taxon>Bacteria</taxon>
        <taxon>Pseudomonadati</taxon>
        <taxon>Pseudomonadota</taxon>
        <taxon>Gammaproteobacteria</taxon>
        <taxon>Alteromonadales</taxon>
        <taxon>Colwelliaceae</taxon>
        <taxon>Colwellia</taxon>
    </lineage>
</organism>
<protein>
    <recommendedName>
        <fullName evidence="4">NIPSNAP domain-containing protein</fullName>
    </recommendedName>
</protein>
<dbReference type="PATRIC" id="fig|28229.4.peg.2687"/>
<feature type="signal peptide" evidence="1">
    <location>
        <begin position="1"/>
        <end position="19"/>
    </location>
</feature>
<accession>A0A099KIA4</accession>
<reference evidence="2 3" key="1">
    <citation type="submission" date="2014-08" db="EMBL/GenBank/DDBJ databases">
        <title>Genomic and Phenotypic Diversity of Colwellia psychrerythraea strains from Disparate Marine Basins.</title>
        <authorList>
            <person name="Techtmann S.M."/>
            <person name="Stelling S.C."/>
            <person name="Utturkar S.M."/>
            <person name="Alshibli N."/>
            <person name="Harris A."/>
            <person name="Brown S.D."/>
            <person name="Hazen T.C."/>
        </authorList>
    </citation>
    <scope>NUCLEOTIDE SEQUENCE [LARGE SCALE GENOMIC DNA]</scope>
    <source>
        <strain evidence="2 3">ND2E</strain>
    </source>
</reference>
<sequence precursor="true">MKSLFLTMIIVMINFNVYAEDKPYTLGTVWEVSYIQVNDGKLEDYLKNLNSGYYPIYEEFKKKGWITSYKAISFSRNNPNDWNLMLLTEYPNWATFDRKEEEWEAIVDKVFKNKQAQESSDEDRKNIRVLWGSKIGREMIPVI</sequence>
<comment type="caution">
    <text evidence="2">The sequence shown here is derived from an EMBL/GenBank/DDBJ whole genome shotgun (WGS) entry which is preliminary data.</text>
</comment>
<name>A0A099KIA4_COLPS</name>
<evidence type="ECO:0008006" key="4">
    <source>
        <dbReference type="Google" id="ProtNLM"/>
    </source>
</evidence>
<feature type="chain" id="PRO_5001957299" description="NIPSNAP domain-containing protein" evidence="1">
    <location>
        <begin position="20"/>
        <end position="143"/>
    </location>
</feature>